<dbReference type="SUPFAM" id="SSF53850">
    <property type="entry name" value="Periplasmic binding protein-like II"/>
    <property type="match status" value="1"/>
</dbReference>
<comment type="caution">
    <text evidence="3">The sequence shown here is derived from an EMBL/GenBank/DDBJ whole genome shotgun (WGS) entry which is preliminary data.</text>
</comment>
<feature type="signal peptide" evidence="2">
    <location>
        <begin position="1"/>
        <end position="21"/>
    </location>
</feature>
<evidence type="ECO:0000256" key="2">
    <source>
        <dbReference type="SAM" id="SignalP"/>
    </source>
</evidence>
<dbReference type="Pfam" id="PF13416">
    <property type="entry name" value="SBP_bac_8"/>
    <property type="match status" value="1"/>
</dbReference>
<name>A0A7K3M3T3_9ACTN</name>
<evidence type="ECO:0000256" key="1">
    <source>
        <dbReference type="SAM" id="MobiDB-lite"/>
    </source>
</evidence>
<dbReference type="Proteomes" id="UP000460435">
    <property type="component" value="Unassembled WGS sequence"/>
</dbReference>
<proteinExistence type="predicted"/>
<dbReference type="PROSITE" id="PS51257">
    <property type="entry name" value="PROKAR_LIPOPROTEIN"/>
    <property type="match status" value="1"/>
</dbReference>
<feature type="region of interest" description="Disordered" evidence="1">
    <location>
        <begin position="30"/>
        <end position="50"/>
    </location>
</feature>
<accession>A0A7K3M3T3</accession>
<gene>
    <name evidence="3" type="ORF">F7O44_12880</name>
</gene>
<dbReference type="PANTHER" id="PTHR43649:SF14">
    <property type="entry name" value="BLR3389 PROTEIN"/>
    <property type="match status" value="1"/>
</dbReference>
<feature type="chain" id="PRO_5039217645" evidence="2">
    <location>
        <begin position="22"/>
        <end position="437"/>
    </location>
</feature>
<dbReference type="PANTHER" id="PTHR43649">
    <property type="entry name" value="ARABINOSE-BINDING PROTEIN-RELATED"/>
    <property type="match status" value="1"/>
</dbReference>
<dbReference type="EMBL" id="WLZY01000004">
    <property type="protein sequence ID" value="NDL57969.1"/>
    <property type="molecule type" value="Genomic_DNA"/>
</dbReference>
<evidence type="ECO:0000313" key="3">
    <source>
        <dbReference type="EMBL" id="NDL57969.1"/>
    </source>
</evidence>
<sequence length="437" mass="47405">MKNSSKLMIAGLAAGALLLSACGGDDGNGDGTSSANGNGTSGANGEAPSGGGTLKFYTDKAAWEPQFDRVSDASEEQIGYDLDFTGYSEADAYSAFIKQSFRTAEKPSLFTWHTGDALAELVDEGMVAQTSDLWAEAMASGDIPEDLEQYYTYNGEQYCVPLHVVYWVIYYNKHVFAEHGLDVPETWDDLMEIADTLAGEGIPAFYQTNILFSFVWFQTLLAGSDPDLYEALSTGDASYTDPGVVAVMEQWRDMIDAGHFTAPDSADDPQILLNNGDVAMLNFGTFFTGALNELGMESGEDYDFFVVPNMDPSLPQTSLIVESGPLCAAEEADDRADAMEYMSWWVGAEAQTEWANARGDVSYNPNAEVRDERLADLGEQAGTDDVRLIERYFEATPQPILTAALDGFGAFVTNPGDPMPILEAIEAEADAYWASQQ</sequence>
<feature type="compositionally biased region" description="Low complexity" evidence="1">
    <location>
        <begin position="31"/>
        <end position="45"/>
    </location>
</feature>
<dbReference type="InterPro" id="IPR006059">
    <property type="entry name" value="SBP"/>
</dbReference>
<dbReference type="Gene3D" id="3.40.190.10">
    <property type="entry name" value="Periplasmic binding protein-like II"/>
    <property type="match status" value="2"/>
</dbReference>
<dbReference type="InterPro" id="IPR050490">
    <property type="entry name" value="Bact_solute-bd_prot1"/>
</dbReference>
<reference evidence="3 4" key="1">
    <citation type="submission" date="2019-11" db="EMBL/GenBank/DDBJ databases">
        <authorList>
            <person name="Li X.-J."/>
            <person name="Feng X.-M."/>
        </authorList>
    </citation>
    <scope>NUCLEOTIDE SEQUENCE [LARGE SCALE GENOMIC DNA]</scope>
    <source>
        <strain evidence="3 4">XMNu-373</strain>
    </source>
</reference>
<dbReference type="AlphaFoldDB" id="A0A7K3M3T3"/>
<keyword evidence="4" id="KW-1185">Reference proteome</keyword>
<keyword evidence="2" id="KW-0732">Signal</keyword>
<protein>
    <submittedName>
        <fullName evidence="3">Extracellular solute-binding protein</fullName>
    </submittedName>
</protein>
<dbReference type="RefSeq" id="WP_162450671.1">
    <property type="nucleotide sequence ID" value="NZ_WLZY01000004.1"/>
</dbReference>
<organism evidence="3 4">
    <name type="scientific">Phytoactinopolyspora mesophila</name>
    <dbReference type="NCBI Taxonomy" id="2650750"/>
    <lineage>
        <taxon>Bacteria</taxon>
        <taxon>Bacillati</taxon>
        <taxon>Actinomycetota</taxon>
        <taxon>Actinomycetes</taxon>
        <taxon>Jiangellales</taxon>
        <taxon>Jiangellaceae</taxon>
        <taxon>Phytoactinopolyspora</taxon>
    </lineage>
</organism>
<evidence type="ECO:0000313" key="4">
    <source>
        <dbReference type="Proteomes" id="UP000460435"/>
    </source>
</evidence>